<dbReference type="EMBL" id="CAJVCH010469426">
    <property type="protein sequence ID" value="CAG7820111.1"/>
    <property type="molecule type" value="Genomic_DNA"/>
</dbReference>
<dbReference type="AlphaFoldDB" id="A0A8J2KLC1"/>
<protein>
    <submittedName>
        <fullName evidence="2">Uncharacterized protein</fullName>
    </submittedName>
</protein>
<feature type="region of interest" description="Disordered" evidence="1">
    <location>
        <begin position="67"/>
        <end position="86"/>
    </location>
</feature>
<organism evidence="2 3">
    <name type="scientific">Allacma fusca</name>
    <dbReference type="NCBI Taxonomy" id="39272"/>
    <lineage>
        <taxon>Eukaryota</taxon>
        <taxon>Metazoa</taxon>
        <taxon>Ecdysozoa</taxon>
        <taxon>Arthropoda</taxon>
        <taxon>Hexapoda</taxon>
        <taxon>Collembola</taxon>
        <taxon>Symphypleona</taxon>
        <taxon>Sminthuridae</taxon>
        <taxon>Allacma</taxon>
    </lineage>
</organism>
<sequence length="153" mass="17189">MKSGKSGKGLEEGENTPCSWKWFSRLSFLREKTYHGTTTDTMDDSNDANVDGECNLTVNTERPAGEIVTTPKDSTKSIAKKRKSSPTQWTGVIDQLKSVIEVSNSQMTETTSDSFGAYLAKEMEDMTSEERDDFKYDVATLIRNIKRSRKNVL</sequence>
<reference evidence="2" key="1">
    <citation type="submission" date="2021-06" db="EMBL/GenBank/DDBJ databases">
        <authorList>
            <person name="Hodson N. C."/>
            <person name="Mongue J. A."/>
            <person name="Jaron S. K."/>
        </authorList>
    </citation>
    <scope>NUCLEOTIDE SEQUENCE</scope>
</reference>
<keyword evidence="3" id="KW-1185">Reference proteome</keyword>
<proteinExistence type="predicted"/>
<evidence type="ECO:0000313" key="2">
    <source>
        <dbReference type="EMBL" id="CAG7820111.1"/>
    </source>
</evidence>
<evidence type="ECO:0000256" key="1">
    <source>
        <dbReference type="SAM" id="MobiDB-lite"/>
    </source>
</evidence>
<dbReference type="Proteomes" id="UP000708208">
    <property type="component" value="Unassembled WGS sequence"/>
</dbReference>
<gene>
    <name evidence="2" type="ORF">AFUS01_LOCUS30518</name>
</gene>
<comment type="caution">
    <text evidence="2">The sequence shown here is derived from an EMBL/GenBank/DDBJ whole genome shotgun (WGS) entry which is preliminary data.</text>
</comment>
<name>A0A8J2KLC1_9HEXA</name>
<evidence type="ECO:0000313" key="3">
    <source>
        <dbReference type="Proteomes" id="UP000708208"/>
    </source>
</evidence>
<accession>A0A8J2KLC1</accession>